<dbReference type="Proteomes" id="UP001172155">
    <property type="component" value="Unassembled WGS sequence"/>
</dbReference>
<organism evidence="7 8">
    <name type="scientific">Schizothecium vesticola</name>
    <dbReference type="NCBI Taxonomy" id="314040"/>
    <lineage>
        <taxon>Eukaryota</taxon>
        <taxon>Fungi</taxon>
        <taxon>Dikarya</taxon>
        <taxon>Ascomycota</taxon>
        <taxon>Pezizomycotina</taxon>
        <taxon>Sordariomycetes</taxon>
        <taxon>Sordariomycetidae</taxon>
        <taxon>Sordariales</taxon>
        <taxon>Schizotheciaceae</taxon>
        <taxon>Schizothecium</taxon>
    </lineage>
</organism>
<evidence type="ECO:0000256" key="2">
    <source>
        <dbReference type="ARBA" id="ARBA00005466"/>
    </source>
</evidence>
<proteinExistence type="inferred from homology"/>
<keyword evidence="4" id="KW-0274">FAD</keyword>
<dbReference type="AlphaFoldDB" id="A0AA40F332"/>
<evidence type="ECO:0000256" key="1">
    <source>
        <dbReference type="ARBA" id="ARBA00001974"/>
    </source>
</evidence>
<dbReference type="Pfam" id="PF01565">
    <property type="entry name" value="FAD_binding_4"/>
    <property type="match status" value="1"/>
</dbReference>
<dbReference type="PANTHER" id="PTHR42973">
    <property type="entry name" value="BINDING OXIDOREDUCTASE, PUTATIVE (AFU_ORTHOLOGUE AFUA_1G17690)-RELATED"/>
    <property type="match status" value="1"/>
</dbReference>
<evidence type="ECO:0000313" key="8">
    <source>
        <dbReference type="Proteomes" id="UP001172155"/>
    </source>
</evidence>
<evidence type="ECO:0000313" key="7">
    <source>
        <dbReference type="EMBL" id="KAK0750171.1"/>
    </source>
</evidence>
<comment type="similarity">
    <text evidence="2">Belongs to the oxygen-dependent FAD-linked oxidoreductase family.</text>
</comment>
<dbReference type="Gene3D" id="3.30.465.10">
    <property type="match status" value="1"/>
</dbReference>
<reference evidence="7" key="1">
    <citation type="submission" date="2023-06" db="EMBL/GenBank/DDBJ databases">
        <title>Genome-scale phylogeny and comparative genomics of the fungal order Sordariales.</title>
        <authorList>
            <consortium name="Lawrence Berkeley National Laboratory"/>
            <person name="Hensen N."/>
            <person name="Bonometti L."/>
            <person name="Westerberg I."/>
            <person name="Brannstrom I.O."/>
            <person name="Guillou S."/>
            <person name="Cros-Aarteil S."/>
            <person name="Calhoun S."/>
            <person name="Haridas S."/>
            <person name="Kuo A."/>
            <person name="Mondo S."/>
            <person name="Pangilinan J."/>
            <person name="Riley R."/>
            <person name="LaButti K."/>
            <person name="Andreopoulos B."/>
            <person name="Lipzen A."/>
            <person name="Chen C."/>
            <person name="Yanf M."/>
            <person name="Daum C."/>
            <person name="Ng V."/>
            <person name="Clum A."/>
            <person name="Steindorff A."/>
            <person name="Ohm R."/>
            <person name="Martin F."/>
            <person name="Silar P."/>
            <person name="Natvig D."/>
            <person name="Lalanne C."/>
            <person name="Gautier V."/>
            <person name="Ament-velasquez S.L."/>
            <person name="Kruys A."/>
            <person name="Hutchinson M.I."/>
            <person name="Powell A.J."/>
            <person name="Barry K."/>
            <person name="Miller A.N."/>
            <person name="Grigoriev I.V."/>
            <person name="Debuchy R."/>
            <person name="Gladieux P."/>
            <person name="Thoren M.H."/>
            <person name="Johannesson H."/>
        </authorList>
    </citation>
    <scope>NUCLEOTIDE SEQUENCE</scope>
    <source>
        <strain evidence="7">SMH3187-1</strain>
    </source>
</reference>
<dbReference type="SUPFAM" id="SSF56176">
    <property type="entry name" value="FAD-binding/transporter-associated domain-like"/>
    <property type="match status" value="1"/>
</dbReference>
<protein>
    <submittedName>
        <fullName evidence="7">FAD-dependent oxygenase</fullName>
    </submittedName>
</protein>
<dbReference type="InterPro" id="IPR006094">
    <property type="entry name" value="Oxid_FAD_bind_N"/>
</dbReference>
<comment type="caution">
    <text evidence="7">The sequence shown here is derived from an EMBL/GenBank/DDBJ whole genome shotgun (WGS) entry which is preliminary data.</text>
</comment>
<keyword evidence="3" id="KW-0285">Flavoprotein</keyword>
<dbReference type="GO" id="GO:0016491">
    <property type="term" value="F:oxidoreductase activity"/>
    <property type="evidence" value="ECO:0007669"/>
    <property type="project" value="UniProtKB-KW"/>
</dbReference>
<dbReference type="Gene3D" id="3.40.462.20">
    <property type="match status" value="1"/>
</dbReference>
<keyword evidence="8" id="KW-1185">Reference proteome</keyword>
<dbReference type="PROSITE" id="PS51387">
    <property type="entry name" value="FAD_PCMH"/>
    <property type="match status" value="1"/>
</dbReference>
<name>A0AA40F332_9PEZI</name>
<dbReference type="GO" id="GO:0071949">
    <property type="term" value="F:FAD binding"/>
    <property type="evidence" value="ECO:0007669"/>
    <property type="project" value="InterPro"/>
</dbReference>
<dbReference type="InterPro" id="IPR036318">
    <property type="entry name" value="FAD-bd_PCMH-like_sf"/>
</dbReference>
<sequence>MRWIQVFATVVGVVTATASNSLYLPRQQEPDYSQLLDQLSEEAEVLVNSTLVTRDLASDYQLITNRWSQLETPRPTVVVVPARESDVVVTIKFAALFDIPFLVYNGMHGSVTTLGRMDFGIEIYMGKLDNIQIAADGKTAAVGGGTNAKKLIDALWAAGKQTVTGTCECVSYLGPALGGGHGWLQGRYGLMADQFVSLNVVLADGSLRTVNANSDLFWAMKGAGHNFGVVTSATIKIFPRVYTTWAIETLMFTGDKVAAVYQAANTYLLRNGTQPVDVINWSYWFNIPGFDGPVVAFYIIQEGVSTVNPAYTQPFRDLGPFSIEPATGTYRDVSAWVGINLDAPPCQKAGLSNPRFPVYLERYNATAQAELYALFKTITAGTSPFANSLFMFEGYSMQGVKAVADTSAAYAYRGDNLLTAPLLQYTPAGATRDAQAKEYGNQLRQVLHRGSGRSQVHAYVNYAYGDEGAKGWYGADAWRQDKLKALKNKYDPNRRFSFYAPIA</sequence>
<feature type="domain" description="FAD-binding PCMH-type" evidence="6">
    <location>
        <begin position="71"/>
        <end position="240"/>
    </location>
</feature>
<dbReference type="PANTHER" id="PTHR42973:SF9">
    <property type="entry name" value="FAD-BINDING PCMH-TYPE DOMAIN-CONTAINING PROTEIN-RELATED"/>
    <property type="match status" value="1"/>
</dbReference>
<keyword evidence="5" id="KW-0560">Oxidoreductase</keyword>
<dbReference type="InterPro" id="IPR050416">
    <property type="entry name" value="FAD-linked_Oxidoreductase"/>
</dbReference>
<evidence type="ECO:0000256" key="3">
    <source>
        <dbReference type="ARBA" id="ARBA00022630"/>
    </source>
</evidence>
<dbReference type="InterPro" id="IPR016166">
    <property type="entry name" value="FAD-bd_PCMH"/>
</dbReference>
<dbReference type="InterPro" id="IPR016169">
    <property type="entry name" value="FAD-bd_PCMH_sub2"/>
</dbReference>
<dbReference type="EMBL" id="JAUKUD010000003">
    <property type="protein sequence ID" value="KAK0750171.1"/>
    <property type="molecule type" value="Genomic_DNA"/>
</dbReference>
<accession>A0AA40F332</accession>
<evidence type="ECO:0000256" key="5">
    <source>
        <dbReference type="ARBA" id="ARBA00023002"/>
    </source>
</evidence>
<gene>
    <name evidence="7" type="ORF">B0T18DRAFT_408387</name>
</gene>
<evidence type="ECO:0000256" key="4">
    <source>
        <dbReference type="ARBA" id="ARBA00022827"/>
    </source>
</evidence>
<comment type="cofactor">
    <cofactor evidence="1">
        <name>FAD</name>
        <dbReference type="ChEBI" id="CHEBI:57692"/>
    </cofactor>
</comment>
<evidence type="ECO:0000259" key="6">
    <source>
        <dbReference type="PROSITE" id="PS51387"/>
    </source>
</evidence>